<evidence type="ECO:0000259" key="18">
    <source>
        <dbReference type="Pfam" id="PF22461"/>
    </source>
</evidence>
<evidence type="ECO:0000256" key="6">
    <source>
        <dbReference type="ARBA" id="ARBA00022692"/>
    </source>
</evidence>
<dbReference type="InterPro" id="IPR040716">
    <property type="entry name" value="Wza_C"/>
</dbReference>
<feature type="domain" description="Polysaccharide export protein N-terminal" evidence="16">
    <location>
        <begin position="78"/>
        <end position="159"/>
    </location>
</feature>
<dbReference type="PANTHER" id="PTHR33619:SF3">
    <property type="entry name" value="POLYSACCHARIDE EXPORT PROTEIN GFCE-RELATED"/>
    <property type="match status" value="1"/>
</dbReference>
<dbReference type="InterPro" id="IPR049712">
    <property type="entry name" value="Poly_export"/>
</dbReference>
<accession>A0ABN4XD06</accession>
<keyword evidence="20" id="KW-1185">Reference proteome</keyword>
<keyword evidence="6" id="KW-0812">Transmembrane</keyword>
<keyword evidence="7 15" id="KW-0732">Signal</keyword>
<dbReference type="RefSeq" id="WP_075776502.1">
    <property type="nucleotide sequence ID" value="NZ_CP019437.1"/>
</dbReference>
<keyword evidence="13" id="KW-0998">Cell outer membrane</keyword>
<evidence type="ECO:0000256" key="9">
    <source>
        <dbReference type="ARBA" id="ARBA00023065"/>
    </source>
</evidence>
<evidence type="ECO:0000256" key="8">
    <source>
        <dbReference type="ARBA" id="ARBA00023047"/>
    </source>
</evidence>
<dbReference type="Gene3D" id="3.30.1950.10">
    <property type="entry name" value="wza like domain"/>
    <property type="match status" value="1"/>
</dbReference>
<dbReference type="Pfam" id="PF02563">
    <property type="entry name" value="Poly_export"/>
    <property type="match status" value="1"/>
</dbReference>
<evidence type="ECO:0000256" key="7">
    <source>
        <dbReference type="ARBA" id="ARBA00022729"/>
    </source>
</evidence>
<keyword evidence="12" id="KW-0564">Palmitate</keyword>
<keyword evidence="4" id="KW-1134">Transmembrane beta strand</keyword>
<feature type="chain" id="PRO_5045434405" evidence="15">
    <location>
        <begin position="19"/>
        <end position="361"/>
    </location>
</feature>
<dbReference type="PROSITE" id="PS51257">
    <property type="entry name" value="PROKAR_LIPOPROTEIN"/>
    <property type="match status" value="1"/>
</dbReference>
<dbReference type="Pfam" id="PF18412">
    <property type="entry name" value="Wza_C"/>
    <property type="match status" value="1"/>
</dbReference>
<evidence type="ECO:0000313" key="20">
    <source>
        <dbReference type="Proteomes" id="UP000185622"/>
    </source>
</evidence>
<comment type="similarity">
    <text evidence="2">Belongs to the BexD/CtrA/VexA family.</text>
</comment>
<keyword evidence="9" id="KW-0406">Ion transport</keyword>
<dbReference type="InterPro" id="IPR003715">
    <property type="entry name" value="Poly_export_N"/>
</dbReference>
<protein>
    <submittedName>
        <fullName evidence="19">Sugar ABC transporter substrate-binding protein</fullName>
    </submittedName>
</protein>
<dbReference type="EMBL" id="CP019437">
    <property type="protein sequence ID" value="AQS48154.1"/>
    <property type="molecule type" value="Genomic_DNA"/>
</dbReference>
<dbReference type="Pfam" id="PF22461">
    <property type="entry name" value="SLBB_2"/>
    <property type="match status" value="2"/>
</dbReference>
<dbReference type="Gene3D" id="3.10.560.10">
    <property type="entry name" value="Outer membrane lipoprotein wza domain like"/>
    <property type="match status" value="2"/>
</dbReference>
<evidence type="ECO:0000256" key="1">
    <source>
        <dbReference type="ARBA" id="ARBA00004571"/>
    </source>
</evidence>
<feature type="signal peptide" evidence="15">
    <location>
        <begin position="1"/>
        <end position="18"/>
    </location>
</feature>
<evidence type="ECO:0000259" key="16">
    <source>
        <dbReference type="Pfam" id="PF02563"/>
    </source>
</evidence>
<evidence type="ECO:0000256" key="11">
    <source>
        <dbReference type="ARBA" id="ARBA00023136"/>
    </source>
</evidence>
<dbReference type="Proteomes" id="UP000185622">
    <property type="component" value="Chromosome"/>
</dbReference>
<keyword evidence="3" id="KW-0813">Transport</keyword>
<keyword evidence="10" id="KW-0626">Porin</keyword>
<evidence type="ECO:0000256" key="12">
    <source>
        <dbReference type="ARBA" id="ARBA00023139"/>
    </source>
</evidence>
<evidence type="ECO:0000256" key="10">
    <source>
        <dbReference type="ARBA" id="ARBA00023114"/>
    </source>
</evidence>
<evidence type="ECO:0000256" key="4">
    <source>
        <dbReference type="ARBA" id="ARBA00022452"/>
    </source>
</evidence>
<evidence type="ECO:0000313" key="19">
    <source>
        <dbReference type="EMBL" id="AQS48154.1"/>
    </source>
</evidence>
<evidence type="ECO:0000259" key="17">
    <source>
        <dbReference type="Pfam" id="PF18412"/>
    </source>
</evidence>
<organism evidence="19 20">
    <name type="scientific">Thioclava nitratireducens</name>
    <dbReference type="NCBI Taxonomy" id="1915078"/>
    <lineage>
        <taxon>Bacteria</taxon>
        <taxon>Pseudomonadati</taxon>
        <taxon>Pseudomonadota</taxon>
        <taxon>Alphaproteobacteria</taxon>
        <taxon>Rhodobacterales</taxon>
        <taxon>Paracoccaceae</taxon>
        <taxon>Thioclava</taxon>
    </lineage>
</organism>
<keyword evidence="14" id="KW-0449">Lipoprotein</keyword>
<sequence>MGAVTRIFVALCASLFLASCDTSTTNFPVNTRNVSSVEDPAAGDVAIVRLSLANVSTFGAPSDLSGGRTTLPSNGYWNYRIGPGDLLDIVVYEHPELTSPAGSTRTPAEGGLRVNSDGTFYYPYVGNVRAAGRTPEQVRADLSRKLKEFIPSPQVSVRVVGYNSQTVSVTGEVGKPARIPLTSKSLTLLDAINEAGGLNDAADARRVLVRRGGRSYAVDLQAFLNQGIASNNPVLRNGDVVSVQRATKLEAYLLGQLVKPGPIDLTKDDVSLTEAVTAVGGLNTNQADARGVFVFRDTPSGVVVFQLDTSSAAAFVVGTKFFLHPQDVVYVTTAPVAKWNRVVSNILPTLSTARAASALAN</sequence>
<proteinExistence type="inferred from homology"/>
<feature type="domain" description="SLBB" evidence="18">
    <location>
        <begin position="251"/>
        <end position="331"/>
    </location>
</feature>
<dbReference type="Gene3D" id="1.20.5.70">
    <property type="match status" value="1"/>
</dbReference>
<gene>
    <name evidence="19" type="ORF">BMG03_10340</name>
</gene>
<feature type="domain" description="SLBB" evidence="18">
    <location>
        <begin position="165"/>
        <end position="243"/>
    </location>
</feature>
<feature type="domain" description="Outer-membrane lipoprotein Wza C-terminal" evidence="17">
    <location>
        <begin position="334"/>
        <end position="357"/>
    </location>
</feature>
<keyword evidence="5" id="KW-0762">Sugar transport</keyword>
<keyword evidence="11" id="KW-0472">Membrane</keyword>
<reference evidence="19 20" key="1">
    <citation type="submission" date="2017-01" db="EMBL/GenBank/DDBJ databases">
        <title>The complete genome sequence of a sulfur-oxidizing marine bacterium Thioclava sp. 25B10_4T.</title>
        <authorList>
            <person name="Liu Y."/>
            <person name="Lai Q."/>
            <person name="Shao Z."/>
        </authorList>
    </citation>
    <scope>NUCLEOTIDE SEQUENCE [LARGE SCALE GENOMIC DNA]</scope>
    <source>
        <strain evidence="19 20">25B10_4</strain>
    </source>
</reference>
<name>A0ABN4XD06_9RHOB</name>
<evidence type="ECO:0000256" key="15">
    <source>
        <dbReference type="SAM" id="SignalP"/>
    </source>
</evidence>
<dbReference type="InterPro" id="IPR054765">
    <property type="entry name" value="SLBB_dom"/>
</dbReference>
<evidence type="ECO:0000256" key="3">
    <source>
        <dbReference type="ARBA" id="ARBA00022448"/>
    </source>
</evidence>
<evidence type="ECO:0000256" key="14">
    <source>
        <dbReference type="ARBA" id="ARBA00023288"/>
    </source>
</evidence>
<evidence type="ECO:0000256" key="13">
    <source>
        <dbReference type="ARBA" id="ARBA00023237"/>
    </source>
</evidence>
<dbReference type="PANTHER" id="PTHR33619">
    <property type="entry name" value="POLYSACCHARIDE EXPORT PROTEIN GFCE-RELATED"/>
    <property type="match status" value="1"/>
</dbReference>
<evidence type="ECO:0000256" key="2">
    <source>
        <dbReference type="ARBA" id="ARBA00009450"/>
    </source>
</evidence>
<evidence type="ECO:0000256" key="5">
    <source>
        <dbReference type="ARBA" id="ARBA00022597"/>
    </source>
</evidence>
<keyword evidence="8" id="KW-0625">Polysaccharide transport</keyword>
<comment type="subcellular location">
    <subcellularLocation>
        <location evidence="1">Cell outer membrane</location>
        <topology evidence="1">Multi-pass membrane protein</topology>
    </subcellularLocation>
</comment>